<reference evidence="2 3" key="1">
    <citation type="submission" date="2014-04" db="EMBL/GenBank/DDBJ databases">
        <authorList>
            <consortium name="DOE Joint Genome Institute"/>
            <person name="Kuo A."/>
            <person name="Girlanda M."/>
            <person name="Perotto S."/>
            <person name="Kohler A."/>
            <person name="Nagy L.G."/>
            <person name="Floudas D."/>
            <person name="Copeland A."/>
            <person name="Barry K.W."/>
            <person name="Cichocki N."/>
            <person name="Veneault-Fourrey C."/>
            <person name="LaButti K."/>
            <person name="Lindquist E.A."/>
            <person name="Lipzen A."/>
            <person name="Lundell T."/>
            <person name="Morin E."/>
            <person name="Murat C."/>
            <person name="Sun H."/>
            <person name="Tunlid A."/>
            <person name="Henrissat B."/>
            <person name="Grigoriev I.V."/>
            <person name="Hibbett D.S."/>
            <person name="Martin F."/>
            <person name="Nordberg H.P."/>
            <person name="Cantor M.N."/>
            <person name="Hua S.X."/>
        </authorList>
    </citation>
    <scope>NUCLEOTIDE SEQUENCE [LARGE SCALE GENOMIC DNA]</scope>
    <source>
        <strain evidence="2 3">MUT 4182</strain>
    </source>
</reference>
<sequence>MASLLPLPQTGTYVQSVRESCRALRSGSSVKISQEAVRRFLLSPAFANSFERLQTAHGVTMPLKFPSVAAELNLISVLALLNFASGYRVPLHVATGRGAYDNIRALLFSLYLTSAEGSGADNLLSAKGMVTITRDKVAELMNISIRQEKPVPGIPGVVMSEVGGPLLELVDLIVSAMVETGSILLNGGYPDLGAFVLEALSEAKRAADKSDPGSMASAEVILERLVKAFPAFQDMSLIDGTPVYVFKKALFLIHAIVLRFASSKAVPLPDTSTLPVFSDNVLPSMLVHLGVIDISECTVGSLKGIFLDSKDQLNAFLSSGPVPSEGTGANKAPPKQGPHLSKEEAYVLRASAVDACELIVETARAIEIPEDEEKQTWLRNIKLPQLDGWLWAVAKDRLDYRSLERFVETSTVFY</sequence>
<comment type="similarity">
    <text evidence="1">Belongs to the QNG1 protein family.</text>
</comment>
<dbReference type="AlphaFoldDB" id="A0A0C3Q9P3"/>
<dbReference type="GO" id="GO:0006400">
    <property type="term" value="P:tRNA modification"/>
    <property type="evidence" value="ECO:0007669"/>
    <property type="project" value="TreeGrafter"/>
</dbReference>
<dbReference type="EC" id="3.2.2.-" evidence="1"/>
<dbReference type="InterPro" id="IPR019438">
    <property type="entry name" value="Q_salvage"/>
</dbReference>
<dbReference type="PANTHER" id="PTHR21314">
    <property type="entry name" value="QUEUOSINE 5'-PHOSPHATE N-GLYCOSYLASE_HYDROLASE-RELATED"/>
    <property type="match status" value="1"/>
</dbReference>
<dbReference type="EMBL" id="KN823140">
    <property type="protein sequence ID" value="KIO21366.1"/>
    <property type="molecule type" value="Genomic_DNA"/>
</dbReference>
<dbReference type="STRING" id="1051891.A0A0C3Q9P3"/>
<dbReference type="PANTHER" id="PTHR21314:SF1">
    <property type="entry name" value="QUEUOSINE SALVAGE PROTEIN"/>
    <property type="match status" value="1"/>
</dbReference>
<keyword evidence="1" id="KW-0378">Hydrolase</keyword>
<protein>
    <recommendedName>
        <fullName evidence="1">Queuosine 5'-phosphate N-glycosylase/hydrolase</fullName>
        <ecNumber evidence="1">3.2.2.-</ecNumber>
    </recommendedName>
    <alternativeName>
        <fullName evidence="1">Queuosine-nucleotide N-glycosylase/hydrolase</fullName>
    </alternativeName>
</protein>
<dbReference type="GO" id="GO:0016787">
    <property type="term" value="F:hydrolase activity"/>
    <property type="evidence" value="ECO:0007669"/>
    <property type="project" value="UniProtKB-KW"/>
</dbReference>
<gene>
    <name evidence="2" type="ORF">M407DRAFT_29025</name>
</gene>
<comment type="function">
    <text evidence="1">Catalyzes the hydrolysis of queuosine 5'-phosphate, releasing the nucleobase queuine (q). Is required for salvage of queuine from exogenous queuosine (Q) that is imported and then converted to queuosine 5'-phosphate intracellularly.</text>
</comment>
<organism evidence="2 3">
    <name type="scientific">Tulasnella calospora MUT 4182</name>
    <dbReference type="NCBI Taxonomy" id="1051891"/>
    <lineage>
        <taxon>Eukaryota</taxon>
        <taxon>Fungi</taxon>
        <taxon>Dikarya</taxon>
        <taxon>Basidiomycota</taxon>
        <taxon>Agaricomycotina</taxon>
        <taxon>Agaricomycetes</taxon>
        <taxon>Cantharellales</taxon>
        <taxon>Tulasnellaceae</taxon>
        <taxon>Tulasnella</taxon>
    </lineage>
</organism>
<dbReference type="Pfam" id="PF10343">
    <property type="entry name" value="Q_salvage"/>
    <property type="match status" value="1"/>
</dbReference>
<evidence type="ECO:0000313" key="2">
    <source>
        <dbReference type="EMBL" id="KIO21366.1"/>
    </source>
</evidence>
<evidence type="ECO:0000313" key="3">
    <source>
        <dbReference type="Proteomes" id="UP000054248"/>
    </source>
</evidence>
<keyword evidence="3" id="KW-1185">Reference proteome</keyword>
<evidence type="ECO:0000256" key="1">
    <source>
        <dbReference type="RuleBase" id="RU365002"/>
    </source>
</evidence>
<dbReference type="Proteomes" id="UP000054248">
    <property type="component" value="Unassembled WGS sequence"/>
</dbReference>
<proteinExistence type="inferred from homology"/>
<name>A0A0C3Q9P3_9AGAM</name>
<dbReference type="HOGENOM" id="CLU_053189_0_0_1"/>
<accession>A0A0C3Q9P3</accession>
<dbReference type="OrthoDB" id="416777at2759"/>
<comment type="catalytic activity">
    <reaction evidence="1">
        <text>queuosine 5'-phosphate + H2O = queuine + D-ribose 5-phosphate</text>
        <dbReference type="Rhea" id="RHEA:75387"/>
        <dbReference type="ChEBI" id="CHEBI:15377"/>
        <dbReference type="ChEBI" id="CHEBI:17433"/>
        <dbReference type="ChEBI" id="CHEBI:78346"/>
        <dbReference type="ChEBI" id="CHEBI:194371"/>
    </reaction>
    <physiologicalReaction direction="left-to-right" evidence="1">
        <dbReference type="Rhea" id="RHEA:75388"/>
    </physiologicalReaction>
</comment>
<reference evidence="3" key="2">
    <citation type="submission" date="2015-01" db="EMBL/GenBank/DDBJ databases">
        <title>Evolutionary Origins and Diversification of the Mycorrhizal Mutualists.</title>
        <authorList>
            <consortium name="DOE Joint Genome Institute"/>
            <consortium name="Mycorrhizal Genomics Consortium"/>
            <person name="Kohler A."/>
            <person name="Kuo A."/>
            <person name="Nagy L.G."/>
            <person name="Floudas D."/>
            <person name="Copeland A."/>
            <person name="Barry K.W."/>
            <person name="Cichocki N."/>
            <person name="Veneault-Fourrey C."/>
            <person name="LaButti K."/>
            <person name="Lindquist E.A."/>
            <person name="Lipzen A."/>
            <person name="Lundell T."/>
            <person name="Morin E."/>
            <person name="Murat C."/>
            <person name="Riley R."/>
            <person name="Ohm R."/>
            <person name="Sun H."/>
            <person name="Tunlid A."/>
            <person name="Henrissat B."/>
            <person name="Grigoriev I.V."/>
            <person name="Hibbett D.S."/>
            <person name="Martin F."/>
        </authorList>
    </citation>
    <scope>NUCLEOTIDE SEQUENCE [LARGE SCALE GENOMIC DNA]</scope>
    <source>
        <strain evidence="3">MUT 4182</strain>
    </source>
</reference>